<comment type="caution">
    <text evidence="9">The sequence shown here is derived from an EMBL/GenBank/DDBJ whole genome shotgun (WGS) entry which is preliminary data.</text>
</comment>
<evidence type="ECO:0000256" key="7">
    <source>
        <dbReference type="SAM" id="Phobius"/>
    </source>
</evidence>
<reference evidence="9" key="1">
    <citation type="journal article" date="2014" name="Front. Microbiol.">
        <title>High frequency of phylogenetically diverse reductive dehalogenase-homologous genes in deep subseafloor sedimentary metagenomes.</title>
        <authorList>
            <person name="Kawai M."/>
            <person name="Futagami T."/>
            <person name="Toyoda A."/>
            <person name="Takaki Y."/>
            <person name="Nishi S."/>
            <person name="Hori S."/>
            <person name="Arai W."/>
            <person name="Tsubouchi T."/>
            <person name="Morono Y."/>
            <person name="Uchiyama I."/>
            <person name="Ito T."/>
            <person name="Fujiyama A."/>
            <person name="Inagaki F."/>
            <person name="Takami H."/>
        </authorList>
    </citation>
    <scope>NUCLEOTIDE SEQUENCE</scope>
    <source>
        <strain evidence="9">Expedition CK06-06</strain>
    </source>
</reference>
<evidence type="ECO:0000256" key="5">
    <source>
        <dbReference type="ARBA" id="ARBA00022989"/>
    </source>
</evidence>
<feature type="transmembrane region" description="Helical" evidence="7">
    <location>
        <begin position="67"/>
        <end position="88"/>
    </location>
</feature>
<evidence type="ECO:0000256" key="6">
    <source>
        <dbReference type="ARBA" id="ARBA00023136"/>
    </source>
</evidence>
<accession>X1RKU3</accession>
<evidence type="ECO:0000256" key="1">
    <source>
        <dbReference type="ARBA" id="ARBA00004651"/>
    </source>
</evidence>
<feature type="transmembrane region" description="Helical" evidence="7">
    <location>
        <begin position="184"/>
        <end position="204"/>
    </location>
</feature>
<feature type="transmembrane region" description="Helical" evidence="7">
    <location>
        <begin position="42"/>
        <end position="61"/>
    </location>
</feature>
<dbReference type="Pfam" id="PF07690">
    <property type="entry name" value="MFS_1"/>
    <property type="match status" value="1"/>
</dbReference>
<feature type="transmembrane region" description="Helical" evidence="7">
    <location>
        <begin position="6"/>
        <end position="22"/>
    </location>
</feature>
<feature type="transmembrane region" description="Helical" evidence="7">
    <location>
        <begin position="273"/>
        <end position="293"/>
    </location>
</feature>
<dbReference type="GO" id="GO:0022857">
    <property type="term" value="F:transmembrane transporter activity"/>
    <property type="evidence" value="ECO:0007669"/>
    <property type="project" value="InterPro"/>
</dbReference>
<protein>
    <recommendedName>
        <fullName evidence="8">Major facilitator superfamily (MFS) profile domain-containing protein</fullName>
    </recommendedName>
</protein>
<dbReference type="PROSITE" id="PS50850">
    <property type="entry name" value="MFS"/>
    <property type="match status" value="1"/>
</dbReference>
<comment type="subcellular location">
    <subcellularLocation>
        <location evidence="1">Cell membrane</location>
        <topology evidence="1">Multi-pass membrane protein</topology>
    </subcellularLocation>
</comment>
<keyword evidence="4 7" id="KW-0812">Transmembrane</keyword>
<evidence type="ECO:0000313" key="9">
    <source>
        <dbReference type="EMBL" id="GAI81253.1"/>
    </source>
</evidence>
<feature type="non-terminal residue" evidence="9">
    <location>
        <position position="1"/>
    </location>
</feature>
<dbReference type="GO" id="GO:0005886">
    <property type="term" value="C:plasma membrane"/>
    <property type="evidence" value="ECO:0007669"/>
    <property type="project" value="UniProtKB-SubCell"/>
</dbReference>
<name>X1RKU3_9ZZZZ</name>
<feature type="transmembrane region" description="Helical" evidence="7">
    <location>
        <begin position="210"/>
        <end position="233"/>
    </location>
</feature>
<keyword evidence="6 7" id="KW-0472">Membrane</keyword>
<dbReference type="InterPro" id="IPR036259">
    <property type="entry name" value="MFS_trans_sf"/>
</dbReference>
<dbReference type="InterPro" id="IPR011701">
    <property type="entry name" value="MFS"/>
</dbReference>
<dbReference type="EMBL" id="BARW01008171">
    <property type="protein sequence ID" value="GAI81253.1"/>
    <property type="molecule type" value="Genomic_DNA"/>
</dbReference>
<evidence type="ECO:0000256" key="2">
    <source>
        <dbReference type="ARBA" id="ARBA00022448"/>
    </source>
</evidence>
<dbReference type="PANTHER" id="PTHR23517">
    <property type="entry name" value="RESISTANCE PROTEIN MDTM, PUTATIVE-RELATED-RELATED"/>
    <property type="match status" value="1"/>
</dbReference>
<sequence length="316" mass="34286">DLDLFFAGAVIVGLLSNIGGPARQAMVADLLPAQQRAQGFGILRVTMNLSVTIGPAIGGFLASKSYLWLFISDAVASLTVAVILLAILPETRPRWPGSKQKESVALSFAGYGQALRDNFFMIFLAASTLMSIVYVQMNSTLAVYLRDIHSVDERGFGLLMTLNALIVVVFQFPITRKIVSYPPLAIMAAGSTLYAIGFAMYGWVSDYVNFQFAMVVITIGEMLVAPVSQALVAQLAPDHMRGRYMAVYGYSWTVSFAFGPLLAGLIMDNHNPIWVWYLAGIVGLGATAIFILLHRQVQKRDKTSAPTPSDDASSMT</sequence>
<dbReference type="InterPro" id="IPR050171">
    <property type="entry name" value="MFS_Transporters"/>
</dbReference>
<dbReference type="CDD" id="cd17329">
    <property type="entry name" value="MFS_MdtH_MDR_like"/>
    <property type="match status" value="1"/>
</dbReference>
<proteinExistence type="predicted"/>
<dbReference type="SUPFAM" id="SSF103473">
    <property type="entry name" value="MFS general substrate transporter"/>
    <property type="match status" value="1"/>
</dbReference>
<dbReference type="PANTHER" id="PTHR23517:SF2">
    <property type="entry name" value="MULTIDRUG RESISTANCE PROTEIN MDTH"/>
    <property type="match status" value="1"/>
</dbReference>
<feature type="domain" description="Major facilitator superfamily (MFS) profile" evidence="8">
    <location>
        <begin position="1"/>
        <end position="298"/>
    </location>
</feature>
<organism evidence="9">
    <name type="scientific">marine sediment metagenome</name>
    <dbReference type="NCBI Taxonomy" id="412755"/>
    <lineage>
        <taxon>unclassified sequences</taxon>
        <taxon>metagenomes</taxon>
        <taxon>ecological metagenomes</taxon>
    </lineage>
</organism>
<gene>
    <name evidence="9" type="ORF">S12H4_16830</name>
</gene>
<feature type="transmembrane region" description="Helical" evidence="7">
    <location>
        <begin position="245"/>
        <end position="267"/>
    </location>
</feature>
<keyword evidence="5 7" id="KW-1133">Transmembrane helix</keyword>
<dbReference type="AlphaFoldDB" id="X1RKU3"/>
<dbReference type="Gene3D" id="1.20.1250.20">
    <property type="entry name" value="MFS general substrate transporter like domains"/>
    <property type="match status" value="1"/>
</dbReference>
<feature type="transmembrane region" description="Helical" evidence="7">
    <location>
        <begin position="118"/>
        <end position="135"/>
    </location>
</feature>
<keyword evidence="2" id="KW-0813">Transport</keyword>
<evidence type="ECO:0000256" key="4">
    <source>
        <dbReference type="ARBA" id="ARBA00022692"/>
    </source>
</evidence>
<keyword evidence="3" id="KW-1003">Cell membrane</keyword>
<dbReference type="InterPro" id="IPR020846">
    <property type="entry name" value="MFS_dom"/>
</dbReference>
<evidence type="ECO:0000256" key="3">
    <source>
        <dbReference type="ARBA" id="ARBA00022475"/>
    </source>
</evidence>
<evidence type="ECO:0000259" key="8">
    <source>
        <dbReference type="PROSITE" id="PS50850"/>
    </source>
</evidence>
<feature type="transmembrane region" description="Helical" evidence="7">
    <location>
        <begin position="155"/>
        <end position="172"/>
    </location>
</feature>